<dbReference type="GO" id="GO:0051560">
    <property type="term" value="P:mitochondrial calcium ion homeostasis"/>
    <property type="evidence" value="ECO:0007669"/>
    <property type="project" value="UniProtKB-UniRule"/>
</dbReference>
<evidence type="ECO:0000256" key="4">
    <source>
        <dbReference type="ARBA" id="ARBA00022568"/>
    </source>
</evidence>
<evidence type="ECO:0000256" key="1">
    <source>
        <dbReference type="ARBA" id="ARBA00004448"/>
    </source>
</evidence>
<keyword evidence="3 15" id="KW-0813">Transport</keyword>
<feature type="transmembrane region" description="Helical" evidence="15">
    <location>
        <begin position="172"/>
        <end position="190"/>
    </location>
</feature>
<comment type="caution">
    <text evidence="18">The sequence shown here is derived from an EMBL/GenBank/DDBJ whole genome shotgun (WGS) entry which is preliminary data.</text>
</comment>
<evidence type="ECO:0000256" key="3">
    <source>
        <dbReference type="ARBA" id="ARBA00022448"/>
    </source>
</evidence>
<dbReference type="GO" id="GO:0036444">
    <property type="term" value="P:calcium import into the mitochondrion"/>
    <property type="evidence" value="ECO:0007669"/>
    <property type="project" value="UniProtKB-ARBA"/>
</dbReference>
<comment type="function">
    <text evidence="15">Mitochondrial inner membrane calcium uniporter that mediates calcium uptake into mitochondria. Mitochondrial calcium homeostasis plays key roles in cellular physiology and regulates cell bioenergetics, cytoplasmic calcium signals and activation of cell death pathways.</text>
</comment>
<keyword evidence="6 15" id="KW-0812">Transmembrane</keyword>
<keyword evidence="10 15" id="KW-0406">Ion transport</keyword>
<feature type="domain" description="Calcium uniporter protein C-terminal" evidence="17">
    <location>
        <begin position="54"/>
        <end position="256"/>
    </location>
</feature>
<feature type="transmembrane region" description="Helical" evidence="15">
    <location>
        <begin position="202"/>
        <end position="220"/>
    </location>
</feature>
<evidence type="ECO:0000256" key="11">
    <source>
        <dbReference type="ARBA" id="ARBA00023128"/>
    </source>
</evidence>
<keyword evidence="9 15" id="KW-1133">Transmembrane helix</keyword>
<evidence type="ECO:0000256" key="8">
    <source>
        <dbReference type="ARBA" id="ARBA00022837"/>
    </source>
</evidence>
<keyword evidence="11 15" id="KW-0496">Mitochondrion</keyword>
<dbReference type="AlphaFoldDB" id="A0ABD2A7P1"/>
<evidence type="ECO:0000259" key="17">
    <source>
        <dbReference type="Pfam" id="PF04678"/>
    </source>
</evidence>
<dbReference type="Proteomes" id="UP001607302">
    <property type="component" value="Unassembled WGS sequence"/>
</dbReference>
<organism evidence="18 19">
    <name type="scientific">Vespula squamosa</name>
    <name type="common">Southern yellow jacket</name>
    <name type="synonym">Wasp</name>
    <dbReference type="NCBI Taxonomy" id="30214"/>
    <lineage>
        <taxon>Eukaryota</taxon>
        <taxon>Metazoa</taxon>
        <taxon>Ecdysozoa</taxon>
        <taxon>Arthropoda</taxon>
        <taxon>Hexapoda</taxon>
        <taxon>Insecta</taxon>
        <taxon>Pterygota</taxon>
        <taxon>Neoptera</taxon>
        <taxon>Endopterygota</taxon>
        <taxon>Hymenoptera</taxon>
        <taxon>Apocrita</taxon>
        <taxon>Aculeata</taxon>
        <taxon>Vespoidea</taxon>
        <taxon>Vespidae</taxon>
        <taxon>Vespinae</taxon>
        <taxon>Vespula</taxon>
    </lineage>
</organism>
<comment type="catalytic activity">
    <reaction evidence="14">
        <text>Ca(2+)(in) = Ca(2+)(out)</text>
        <dbReference type="Rhea" id="RHEA:29671"/>
        <dbReference type="ChEBI" id="CHEBI:29108"/>
    </reaction>
</comment>
<proteinExistence type="inferred from homology"/>
<evidence type="ECO:0000256" key="16">
    <source>
        <dbReference type="SAM" id="MobiDB-lite"/>
    </source>
</evidence>
<dbReference type="InterPro" id="IPR039055">
    <property type="entry name" value="MCU_fam"/>
</dbReference>
<sequence length="334" mass="39062">MFLLLTQIRNVTVTYQRGLPNITLPLPSRKERCVFTLKPITCTVGDFLDMIKFEDRGVDRAIVTTIDGTRIGSSNTIENLLQDDFKLIINDAEYTVQPPIYQKHTMEDMQKLSDVQILVGQLYETLQVREYHADMERQVLAELEAIKLELEPYEEKLQELENAAMRRANLNAWIWLVLMSMHAGGFARLTWWEYSWDIMEPVTYFVTYGTAVGWFIYFLLTQQEYVLQDVVNRRRLIELHKRAKQIGLDLNAYNRLKDRAYELEGTLKVIRGPLYERKLEMRQKRERYTSSSSRSPSSSPSPSPSPDRDVAKTSIPAKIDKRETSKTLEYDKFR</sequence>
<keyword evidence="7 15" id="KW-0999">Mitochondrion inner membrane</keyword>
<dbReference type="GO" id="GO:0015292">
    <property type="term" value="F:uniporter activity"/>
    <property type="evidence" value="ECO:0007669"/>
    <property type="project" value="UniProtKB-UniRule"/>
</dbReference>
<comment type="subcellular location">
    <subcellularLocation>
        <location evidence="1 15">Mitochondrion inner membrane</location>
        <topology evidence="1 15">Multi-pass membrane protein</topology>
    </subcellularLocation>
</comment>
<evidence type="ECO:0000256" key="9">
    <source>
        <dbReference type="ARBA" id="ARBA00022989"/>
    </source>
</evidence>
<evidence type="ECO:0000256" key="2">
    <source>
        <dbReference type="ARBA" id="ARBA00005653"/>
    </source>
</evidence>
<evidence type="ECO:0000256" key="10">
    <source>
        <dbReference type="ARBA" id="ARBA00023065"/>
    </source>
</evidence>
<evidence type="ECO:0000313" key="18">
    <source>
        <dbReference type="EMBL" id="KAL2716606.1"/>
    </source>
</evidence>
<feature type="compositionally biased region" description="Basic and acidic residues" evidence="16">
    <location>
        <begin position="318"/>
        <end position="334"/>
    </location>
</feature>
<dbReference type="PANTHER" id="PTHR13462">
    <property type="entry name" value="CALCIUM UNIPORTER PROTEIN, MITOCHONDRIAL"/>
    <property type="match status" value="1"/>
</dbReference>
<keyword evidence="12 15" id="KW-0472">Membrane</keyword>
<comment type="similarity">
    <text evidence="2 15">Belongs to the MCU (TC 1.A.77) family.</text>
</comment>
<feature type="region of interest" description="Disordered" evidence="16">
    <location>
        <begin position="283"/>
        <end position="334"/>
    </location>
</feature>
<dbReference type="EMBL" id="JAUDFV010000154">
    <property type="protein sequence ID" value="KAL2716606.1"/>
    <property type="molecule type" value="Genomic_DNA"/>
</dbReference>
<keyword evidence="13 15" id="KW-0407">Ion channel</keyword>
<evidence type="ECO:0000256" key="12">
    <source>
        <dbReference type="ARBA" id="ARBA00023136"/>
    </source>
</evidence>
<keyword evidence="19" id="KW-1185">Reference proteome</keyword>
<name>A0ABD2A7P1_VESSQ</name>
<reference evidence="18 19" key="1">
    <citation type="journal article" date="2024" name="Ann. Entomol. Soc. Am.">
        <title>Genomic analyses of the southern and eastern yellowjacket wasps (Hymenoptera: Vespidae) reveal evolutionary signatures of social life.</title>
        <authorList>
            <person name="Catto M.A."/>
            <person name="Caine P.B."/>
            <person name="Orr S.E."/>
            <person name="Hunt B.G."/>
            <person name="Goodisman M.A.D."/>
        </authorList>
    </citation>
    <scope>NUCLEOTIDE SEQUENCE [LARGE SCALE GENOMIC DNA]</scope>
    <source>
        <strain evidence="18">233</strain>
        <tissue evidence="18">Head and thorax</tissue>
    </source>
</reference>
<evidence type="ECO:0000256" key="5">
    <source>
        <dbReference type="ARBA" id="ARBA00022673"/>
    </source>
</evidence>
<dbReference type="Pfam" id="PF04678">
    <property type="entry name" value="MCU"/>
    <property type="match status" value="1"/>
</dbReference>
<comment type="domain">
    <text evidence="15">The selectivity filter, in which calcium ions are arranged in single file, is composed of two acidic rings separated by one helical turn along the central axis of the channel pore.</text>
</comment>
<keyword evidence="5 15" id="KW-0107">Calcium channel</keyword>
<dbReference type="PANTHER" id="PTHR13462:SF10">
    <property type="entry name" value="CALCIUM UNIPORTER PROTEIN, MITOCHONDRIAL"/>
    <property type="match status" value="1"/>
</dbReference>
<gene>
    <name evidence="18" type="ORF">V1478_014282</name>
</gene>
<dbReference type="GO" id="GO:0005743">
    <property type="term" value="C:mitochondrial inner membrane"/>
    <property type="evidence" value="ECO:0007669"/>
    <property type="project" value="UniProtKB-SubCell"/>
</dbReference>
<evidence type="ECO:0000256" key="14">
    <source>
        <dbReference type="ARBA" id="ARBA00036634"/>
    </source>
</evidence>
<evidence type="ECO:0000256" key="6">
    <source>
        <dbReference type="ARBA" id="ARBA00022692"/>
    </source>
</evidence>
<evidence type="ECO:0000256" key="13">
    <source>
        <dbReference type="ARBA" id="ARBA00023303"/>
    </source>
</evidence>
<evidence type="ECO:0000313" key="19">
    <source>
        <dbReference type="Proteomes" id="UP001607302"/>
    </source>
</evidence>
<dbReference type="GO" id="GO:0005262">
    <property type="term" value="F:calcium channel activity"/>
    <property type="evidence" value="ECO:0007669"/>
    <property type="project" value="UniProtKB-UniRule"/>
</dbReference>
<accession>A0ABD2A7P1</accession>
<keyword evidence="8 15" id="KW-0106">Calcium</keyword>
<evidence type="ECO:0000256" key="15">
    <source>
        <dbReference type="RuleBase" id="RU367035"/>
    </source>
</evidence>
<dbReference type="InterPro" id="IPR006769">
    <property type="entry name" value="MCU_C"/>
</dbReference>
<protein>
    <recommendedName>
        <fullName evidence="15">Calcium uniporter protein</fullName>
    </recommendedName>
</protein>
<keyword evidence="4 15" id="KW-0109">Calcium transport</keyword>
<evidence type="ECO:0000256" key="7">
    <source>
        <dbReference type="ARBA" id="ARBA00022792"/>
    </source>
</evidence>